<keyword evidence="3" id="KW-1185">Reference proteome</keyword>
<comment type="caution">
    <text evidence="2">The sequence shown here is derived from an EMBL/GenBank/DDBJ whole genome shotgun (WGS) entry which is preliminary data.</text>
</comment>
<evidence type="ECO:0000313" key="3">
    <source>
        <dbReference type="Proteomes" id="UP001597541"/>
    </source>
</evidence>
<organism evidence="2 3">
    <name type="scientific">Paenibacillus gansuensis</name>
    <dbReference type="NCBI Taxonomy" id="306542"/>
    <lineage>
        <taxon>Bacteria</taxon>
        <taxon>Bacillati</taxon>
        <taxon>Bacillota</taxon>
        <taxon>Bacilli</taxon>
        <taxon>Bacillales</taxon>
        <taxon>Paenibacillaceae</taxon>
        <taxon>Paenibacillus</taxon>
    </lineage>
</organism>
<keyword evidence="1" id="KW-1133">Transmembrane helix</keyword>
<dbReference type="EMBL" id="JBHUME010000005">
    <property type="protein sequence ID" value="MFD2611684.1"/>
    <property type="molecule type" value="Genomic_DNA"/>
</dbReference>
<gene>
    <name evidence="2" type="ORF">ACFSUF_04525</name>
</gene>
<feature type="transmembrane region" description="Helical" evidence="1">
    <location>
        <begin position="31"/>
        <end position="51"/>
    </location>
</feature>
<feature type="transmembrane region" description="Helical" evidence="1">
    <location>
        <begin position="63"/>
        <end position="88"/>
    </location>
</feature>
<feature type="transmembrane region" description="Helical" evidence="1">
    <location>
        <begin position="6"/>
        <end position="24"/>
    </location>
</feature>
<evidence type="ECO:0000313" key="2">
    <source>
        <dbReference type="EMBL" id="MFD2611684.1"/>
    </source>
</evidence>
<feature type="transmembrane region" description="Helical" evidence="1">
    <location>
        <begin position="95"/>
        <end position="115"/>
    </location>
</feature>
<protein>
    <submittedName>
        <fullName evidence="2">Uncharacterized protein</fullName>
    </submittedName>
</protein>
<proteinExistence type="predicted"/>
<dbReference type="Proteomes" id="UP001597541">
    <property type="component" value="Unassembled WGS sequence"/>
</dbReference>
<keyword evidence="1" id="KW-0812">Transmembrane</keyword>
<sequence>MVLVYSFLVAWFSLMLVICAPKKLPVITNVLAYLILSILDINKLALLAYYWEKVKINTGLAEFWSVILFRNGTFTLALIAFINVWLTAQRSSVRWGYAIFTYAFIMFSCQLLHWFDALSYNSFGVWFDYTCLLLLLILSVWIGKLCVYLVKKGGYGSGEYRI</sequence>
<evidence type="ECO:0000256" key="1">
    <source>
        <dbReference type="SAM" id="Phobius"/>
    </source>
</evidence>
<keyword evidence="1" id="KW-0472">Membrane</keyword>
<accession>A0ABW5P9F7</accession>
<dbReference type="RefSeq" id="WP_377600568.1">
    <property type="nucleotide sequence ID" value="NZ_JBHUME010000005.1"/>
</dbReference>
<reference evidence="3" key="1">
    <citation type="journal article" date="2019" name="Int. J. Syst. Evol. Microbiol.">
        <title>The Global Catalogue of Microorganisms (GCM) 10K type strain sequencing project: providing services to taxonomists for standard genome sequencing and annotation.</title>
        <authorList>
            <consortium name="The Broad Institute Genomics Platform"/>
            <consortium name="The Broad Institute Genome Sequencing Center for Infectious Disease"/>
            <person name="Wu L."/>
            <person name="Ma J."/>
        </authorList>
    </citation>
    <scope>NUCLEOTIDE SEQUENCE [LARGE SCALE GENOMIC DNA]</scope>
    <source>
        <strain evidence="3">KCTC 3950</strain>
    </source>
</reference>
<name>A0ABW5P9F7_9BACL</name>
<feature type="transmembrane region" description="Helical" evidence="1">
    <location>
        <begin position="127"/>
        <end position="150"/>
    </location>
</feature>